<dbReference type="CDD" id="cd01891">
    <property type="entry name" value="TypA_BipA"/>
    <property type="match status" value="1"/>
</dbReference>
<dbReference type="GO" id="GO:0000049">
    <property type="term" value="F:tRNA binding"/>
    <property type="evidence" value="ECO:0007669"/>
    <property type="project" value="UniProtKB-KW"/>
</dbReference>
<dbReference type="HAMAP" id="MF_00849">
    <property type="entry name" value="BipA"/>
    <property type="match status" value="1"/>
</dbReference>
<dbReference type="InterPro" id="IPR048876">
    <property type="entry name" value="BipA_C"/>
</dbReference>
<dbReference type="RefSeq" id="WP_183312185.1">
    <property type="nucleotide sequence ID" value="NZ_JACIEW010000008.1"/>
</dbReference>
<dbReference type="InterPro" id="IPR004161">
    <property type="entry name" value="EFTu-like_2"/>
</dbReference>
<reference evidence="5 6" key="1">
    <citation type="submission" date="2020-08" db="EMBL/GenBank/DDBJ databases">
        <title>Genomic Encyclopedia of Type Strains, Phase IV (KMG-IV): sequencing the most valuable type-strain genomes for metagenomic binning, comparative biology and taxonomic classification.</title>
        <authorList>
            <person name="Goeker M."/>
        </authorList>
    </citation>
    <scope>NUCLEOTIDE SEQUENCE [LARGE SCALE GENOMIC DNA]</scope>
    <source>
        <strain evidence="5 6">DSM 23447</strain>
    </source>
</reference>
<dbReference type="CDD" id="cd03691">
    <property type="entry name" value="BipA_TypA_II"/>
    <property type="match status" value="1"/>
</dbReference>
<dbReference type="Proteomes" id="UP000547011">
    <property type="component" value="Unassembled WGS sequence"/>
</dbReference>
<evidence type="ECO:0000256" key="1">
    <source>
        <dbReference type="ARBA" id="ARBA00022741"/>
    </source>
</evidence>
<name>A0A7W6IQF3_9HYPH</name>
<dbReference type="AlphaFoldDB" id="A0A7W6IQF3"/>
<keyword evidence="3" id="KW-0963">Cytoplasm</keyword>
<dbReference type="GO" id="GO:0097216">
    <property type="term" value="F:guanosine tetraphosphate binding"/>
    <property type="evidence" value="ECO:0007669"/>
    <property type="project" value="UniProtKB-ARBA"/>
</dbReference>
<dbReference type="SMART" id="SM00838">
    <property type="entry name" value="EFG_C"/>
    <property type="match status" value="1"/>
</dbReference>
<dbReference type="EMBL" id="JACIEW010000008">
    <property type="protein sequence ID" value="MBB4053392.1"/>
    <property type="molecule type" value="Genomic_DNA"/>
</dbReference>
<dbReference type="Gene3D" id="3.30.70.870">
    <property type="entry name" value="Elongation Factor G (Translational Gtpase), domain 3"/>
    <property type="match status" value="1"/>
</dbReference>
<proteinExistence type="inferred from homology"/>
<dbReference type="GO" id="GO:0003924">
    <property type="term" value="F:GTPase activity"/>
    <property type="evidence" value="ECO:0007669"/>
    <property type="project" value="UniProtKB-UniRule"/>
</dbReference>
<keyword evidence="3" id="KW-0699">rRNA-binding</keyword>
<dbReference type="FunFam" id="3.40.50.300:FF:000055">
    <property type="entry name" value="GTP-binding protein TypA"/>
    <property type="match status" value="1"/>
</dbReference>
<dbReference type="InterPro" id="IPR035647">
    <property type="entry name" value="EFG_III/V"/>
</dbReference>
<feature type="binding site" evidence="3">
    <location>
        <begin position="13"/>
        <end position="18"/>
    </location>
    <ligand>
        <name>GTP</name>
        <dbReference type="ChEBI" id="CHEBI:37565"/>
    </ligand>
</feature>
<dbReference type="Gene3D" id="2.40.50.250">
    <property type="entry name" value="bipa protein"/>
    <property type="match status" value="1"/>
</dbReference>
<dbReference type="InterPro" id="IPR006298">
    <property type="entry name" value="BipA"/>
</dbReference>
<dbReference type="CDD" id="cd03710">
    <property type="entry name" value="BipA_TypA_C"/>
    <property type="match status" value="1"/>
</dbReference>
<protein>
    <recommendedName>
        <fullName evidence="3">Large ribosomal subunit assembly factor BipA</fullName>
        <ecNumber evidence="3">3.6.5.-</ecNumber>
    </recommendedName>
    <alternativeName>
        <fullName evidence="3">GTP-binding protein BipA</fullName>
    </alternativeName>
</protein>
<keyword evidence="3" id="KW-0378">Hydrolase</keyword>
<keyword evidence="3" id="KW-0694">RNA-binding</keyword>
<dbReference type="PRINTS" id="PR00315">
    <property type="entry name" value="ELONGATNFCT"/>
</dbReference>
<feature type="domain" description="Tr-type G" evidence="4">
    <location>
        <begin position="1"/>
        <end position="196"/>
    </location>
</feature>
<comment type="subcellular location">
    <subcellularLocation>
        <location evidence="3">Cytoplasm</location>
    </subcellularLocation>
    <text evidence="3">Binds to ribosomes.</text>
</comment>
<dbReference type="GO" id="GO:0000027">
    <property type="term" value="P:ribosomal large subunit assembly"/>
    <property type="evidence" value="ECO:0007669"/>
    <property type="project" value="UniProtKB-UniRule"/>
</dbReference>
<keyword evidence="3" id="KW-0820">tRNA-binding</keyword>
<dbReference type="NCBIfam" id="TIGR01394">
    <property type="entry name" value="TypA_BipA"/>
    <property type="match status" value="1"/>
</dbReference>
<dbReference type="GO" id="GO:0005829">
    <property type="term" value="C:cytosol"/>
    <property type="evidence" value="ECO:0007669"/>
    <property type="project" value="TreeGrafter"/>
</dbReference>
<comment type="function">
    <text evidence="3">A 50S ribosomal subunit assembly protein with GTPase activity, required for 50S subunit assembly at low temperatures, may also play a role in translation. Binds GTP and analogs. Binds the 70S ribosome between the 30S and 50S subunits, in a similar position as ribosome-bound EF-G; it contacts a number of ribosomal proteins, both rRNAs and the A-site tRNA.</text>
</comment>
<dbReference type="Gene3D" id="3.30.70.240">
    <property type="match status" value="1"/>
</dbReference>
<dbReference type="FunFam" id="3.30.70.240:FF:000002">
    <property type="entry name" value="GTP-binding protein TypA"/>
    <property type="match status" value="1"/>
</dbReference>
<dbReference type="Pfam" id="PF00009">
    <property type="entry name" value="GTP_EFTU"/>
    <property type="match status" value="1"/>
</dbReference>
<keyword evidence="1 3" id="KW-0547">Nucleotide-binding</keyword>
<dbReference type="FunFam" id="3.30.70.870:FF:000003">
    <property type="entry name" value="GTP-binding protein TypA"/>
    <property type="match status" value="1"/>
</dbReference>
<dbReference type="InterPro" id="IPR047041">
    <property type="entry name" value="BipA_GTP-bd_dom"/>
</dbReference>
<keyword evidence="2 3" id="KW-0342">GTP-binding</keyword>
<dbReference type="GO" id="GO:0005525">
    <property type="term" value="F:GTP binding"/>
    <property type="evidence" value="ECO:0007669"/>
    <property type="project" value="UniProtKB-UniRule"/>
</dbReference>
<comment type="catalytic activity">
    <reaction evidence="3">
        <text>GTP + H2O = GDP + phosphate + H(+)</text>
        <dbReference type="Rhea" id="RHEA:19669"/>
        <dbReference type="ChEBI" id="CHEBI:15377"/>
        <dbReference type="ChEBI" id="CHEBI:15378"/>
        <dbReference type="ChEBI" id="CHEBI:37565"/>
        <dbReference type="ChEBI" id="CHEBI:43474"/>
        <dbReference type="ChEBI" id="CHEBI:58189"/>
    </reaction>
</comment>
<dbReference type="FunFam" id="2.40.50.250:FF:000001">
    <property type="entry name" value="GTP-binding protein TypA"/>
    <property type="match status" value="1"/>
</dbReference>
<dbReference type="InterPro" id="IPR042116">
    <property type="entry name" value="TypA/BipA_C"/>
</dbReference>
<dbReference type="Gene3D" id="3.40.50.300">
    <property type="entry name" value="P-loop containing nucleotide triphosphate hydrolases"/>
    <property type="match status" value="1"/>
</dbReference>
<dbReference type="InterPro" id="IPR009000">
    <property type="entry name" value="Transl_B-barrel_sf"/>
</dbReference>
<dbReference type="InterPro" id="IPR031157">
    <property type="entry name" value="G_TR_CS"/>
</dbReference>
<keyword evidence="3" id="KW-0690">Ribosome biogenesis</keyword>
<dbReference type="Pfam" id="PF00679">
    <property type="entry name" value="EFG_C"/>
    <property type="match status" value="1"/>
</dbReference>
<dbReference type="PANTHER" id="PTHR42908:SF8">
    <property type="entry name" value="TR-TYPE G DOMAIN-CONTAINING PROTEIN"/>
    <property type="match status" value="1"/>
</dbReference>
<dbReference type="EC" id="3.6.5.-" evidence="3"/>
<dbReference type="InterPro" id="IPR005225">
    <property type="entry name" value="Small_GTP-bd"/>
</dbReference>
<dbReference type="PROSITE" id="PS00301">
    <property type="entry name" value="G_TR_1"/>
    <property type="match status" value="1"/>
</dbReference>
<dbReference type="GO" id="GO:0019843">
    <property type="term" value="F:rRNA binding"/>
    <property type="evidence" value="ECO:0007669"/>
    <property type="project" value="UniProtKB-KW"/>
</dbReference>
<dbReference type="SUPFAM" id="SSF52540">
    <property type="entry name" value="P-loop containing nucleoside triphosphate hydrolases"/>
    <property type="match status" value="1"/>
</dbReference>
<comment type="subunit">
    <text evidence="3">Monomer.</text>
</comment>
<evidence type="ECO:0000259" key="4">
    <source>
        <dbReference type="PROSITE" id="PS51722"/>
    </source>
</evidence>
<dbReference type="CDD" id="cd16263">
    <property type="entry name" value="BipA_III"/>
    <property type="match status" value="1"/>
</dbReference>
<evidence type="ECO:0000313" key="6">
    <source>
        <dbReference type="Proteomes" id="UP000547011"/>
    </source>
</evidence>
<accession>A0A7W6IQF3</accession>
<dbReference type="SUPFAM" id="SSF50447">
    <property type="entry name" value="Translation proteins"/>
    <property type="match status" value="1"/>
</dbReference>
<comment type="caution">
    <text evidence="5">The sequence shown here is derived from an EMBL/GenBank/DDBJ whole genome shotgun (WGS) entry which is preliminary data.</text>
</comment>
<sequence length="604" mass="66700">MSLRNIAIIAHVDHGKTTLIDVLLKQSGSFRENERVEERAMDSNDIERERGITILAKVTSLTWNDTRINIVDTPGHADFGGEVERILSMVDGVVILVDAAEGPMPQTKFVLGKALAQGLRPIVAINKIDKSDERHLEVLEEIFDLFIALDATSEQLDFPVLYGSAKQGWMALEPEGPKETLAPLLDKVVEHVPEPQVEEGAFRMLVTTIERNPFLGRILTGRIASGSVKANDPIHTLNREGKEVEKGRVSKVLAFRGLERTPVDVGEAGDIVSIAGLVTSTVADTICATTVATPIAAKPIDPPTLSVTFRINDGPLAGREGDKVQSRVIRERLFREAEGNVAIKVTPGDDNDSYDVAGRGELQLAVLIENMRREGFELTIGRPKVLFKEENGQRMEPVEEVIIDVDDEFTGAVVQKLTERKGELTDMRPSGVGRTRIQLLVPTRSLIGYQPELLSDTRGTAIFNRLFHSFVPFKGDLPGRRTGVLISNGTGQSVAYALWNLEDRGSMLIDAGVDIYEGMIIGEHNRENDLEVNALKGKQLTNIRTQSKDEAVRLTTPKKLTLEQSLGYIAEDEYVEVTPKSIRLRKIWLDPNDRKRMSRAAKSA</sequence>
<comment type="similarity">
    <text evidence="3">Belongs to the TRAFAC class translation factor GTPase superfamily. Classic translation factor GTPase family. BipA subfamily.</text>
</comment>
<dbReference type="SUPFAM" id="SSF54980">
    <property type="entry name" value="EF-G C-terminal domain-like"/>
    <property type="match status" value="2"/>
</dbReference>
<evidence type="ECO:0000313" key="5">
    <source>
        <dbReference type="EMBL" id="MBB4053392.1"/>
    </source>
</evidence>
<dbReference type="Gene3D" id="2.40.30.10">
    <property type="entry name" value="Translation factors"/>
    <property type="match status" value="1"/>
</dbReference>
<dbReference type="InterPro" id="IPR047042">
    <property type="entry name" value="BipA_II"/>
</dbReference>
<dbReference type="InterPro" id="IPR047043">
    <property type="entry name" value="BipA_III"/>
</dbReference>
<dbReference type="PANTHER" id="PTHR42908">
    <property type="entry name" value="TRANSLATION ELONGATION FACTOR-RELATED"/>
    <property type="match status" value="1"/>
</dbReference>
<dbReference type="Pfam" id="PF03144">
    <property type="entry name" value="GTP_EFTU_D2"/>
    <property type="match status" value="1"/>
</dbReference>
<dbReference type="NCBIfam" id="TIGR00231">
    <property type="entry name" value="small_GTP"/>
    <property type="match status" value="1"/>
</dbReference>
<dbReference type="PROSITE" id="PS51722">
    <property type="entry name" value="G_TR_2"/>
    <property type="match status" value="1"/>
</dbReference>
<dbReference type="InterPro" id="IPR027417">
    <property type="entry name" value="P-loop_NTPase"/>
</dbReference>
<evidence type="ECO:0000256" key="2">
    <source>
        <dbReference type="ARBA" id="ARBA00023134"/>
    </source>
</evidence>
<evidence type="ECO:0000256" key="3">
    <source>
        <dbReference type="HAMAP-Rule" id="MF_00849"/>
    </source>
</evidence>
<dbReference type="Pfam" id="PF21018">
    <property type="entry name" value="BipA_C"/>
    <property type="match status" value="1"/>
</dbReference>
<dbReference type="InterPro" id="IPR035651">
    <property type="entry name" value="BipA_V"/>
</dbReference>
<dbReference type="InterPro" id="IPR000640">
    <property type="entry name" value="EFG_V-like"/>
</dbReference>
<keyword evidence="6" id="KW-1185">Reference proteome</keyword>
<dbReference type="GO" id="GO:1990904">
    <property type="term" value="C:ribonucleoprotein complex"/>
    <property type="evidence" value="ECO:0007669"/>
    <property type="project" value="TreeGrafter"/>
</dbReference>
<feature type="binding site" evidence="3">
    <location>
        <begin position="126"/>
        <end position="129"/>
    </location>
    <ligand>
        <name>GTP</name>
        <dbReference type="ChEBI" id="CHEBI:37565"/>
    </ligand>
</feature>
<organism evidence="5 6">
    <name type="scientific">Devosia subaequoris</name>
    <dbReference type="NCBI Taxonomy" id="395930"/>
    <lineage>
        <taxon>Bacteria</taxon>
        <taxon>Pseudomonadati</taxon>
        <taxon>Pseudomonadota</taxon>
        <taxon>Alphaproteobacteria</taxon>
        <taxon>Hyphomicrobiales</taxon>
        <taxon>Devosiaceae</taxon>
        <taxon>Devosia</taxon>
    </lineage>
</organism>
<dbReference type="GO" id="GO:0043022">
    <property type="term" value="F:ribosome binding"/>
    <property type="evidence" value="ECO:0007669"/>
    <property type="project" value="UniProtKB-UniRule"/>
</dbReference>
<gene>
    <name evidence="3" type="primary">bipA</name>
    <name evidence="5" type="ORF">GGR20_003052</name>
</gene>
<dbReference type="InterPro" id="IPR000795">
    <property type="entry name" value="T_Tr_GTP-bd_dom"/>
</dbReference>